<sequence>SAEKSTEDNMISTESLSDESASEEIELLKNASLTLQANENLDETKTTEPIHGDKQENTVGVDSILKENTNTDINVNKPTNPSNVKDYSENKSSNENLIQNDEAKVSESNGEGINIMNGNEREEFGTRRP</sequence>
<name>A0A1B6GH15_9HEMI</name>
<dbReference type="AlphaFoldDB" id="A0A1B6GH15"/>
<evidence type="ECO:0000256" key="1">
    <source>
        <dbReference type="SAM" id="MobiDB-lite"/>
    </source>
</evidence>
<dbReference type="EMBL" id="GECZ01008068">
    <property type="protein sequence ID" value="JAS61701.1"/>
    <property type="molecule type" value="Transcribed_RNA"/>
</dbReference>
<gene>
    <name evidence="2" type="ORF">g.49488</name>
</gene>
<feature type="region of interest" description="Disordered" evidence="1">
    <location>
        <begin position="39"/>
        <end position="129"/>
    </location>
</feature>
<proteinExistence type="predicted"/>
<organism evidence="2">
    <name type="scientific">Cuerna arida</name>
    <dbReference type="NCBI Taxonomy" id="1464854"/>
    <lineage>
        <taxon>Eukaryota</taxon>
        <taxon>Metazoa</taxon>
        <taxon>Ecdysozoa</taxon>
        <taxon>Arthropoda</taxon>
        <taxon>Hexapoda</taxon>
        <taxon>Insecta</taxon>
        <taxon>Pterygota</taxon>
        <taxon>Neoptera</taxon>
        <taxon>Paraneoptera</taxon>
        <taxon>Hemiptera</taxon>
        <taxon>Auchenorrhyncha</taxon>
        <taxon>Membracoidea</taxon>
        <taxon>Cicadellidae</taxon>
        <taxon>Cicadellinae</taxon>
        <taxon>Proconiini</taxon>
        <taxon>Cuerna</taxon>
    </lineage>
</organism>
<protein>
    <submittedName>
        <fullName evidence="2">Uncharacterized protein</fullName>
    </submittedName>
</protein>
<reference evidence="2" key="1">
    <citation type="submission" date="2015-11" db="EMBL/GenBank/DDBJ databases">
        <title>De novo transcriptome assembly of four potential Pierce s Disease insect vectors from Arizona vineyards.</title>
        <authorList>
            <person name="Tassone E.E."/>
        </authorList>
    </citation>
    <scope>NUCLEOTIDE SEQUENCE</scope>
</reference>
<feature type="compositionally biased region" description="Polar residues" evidence="1">
    <location>
        <begin position="66"/>
        <end position="99"/>
    </location>
</feature>
<accession>A0A1B6GH15</accession>
<feature type="non-terminal residue" evidence="2">
    <location>
        <position position="1"/>
    </location>
</feature>
<feature type="non-terminal residue" evidence="2">
    <location>
        <position position="129"/>
    </location>
</feature>
<feature type="region of interest" description="Disordered" evidence="1">
    <location>
        <begin position="1"/>
        <end position="23"/>
    </location>
</feature>
<feature type="compositionally biased region" description="Low complexity" evidence="1">
    <location>
        <begin position="109"/>
        <end position="118"/>
    </location>
</feature>
<evidence type="ECO:0000313" key="2">
    <source>
        <dbReference type="EMBL" id="JAS61701.1"/>
    </source>
</evidence>
<feature type="compositionally biased region" description="Basic and acidic residues" evidence="1">
    <location>
        <begin position="42"/>
        <end position="56"/>
    </location>
</feature>
<feature type="compositionally biased region" description="Basic and acidic residues" evidence="1">
    <location>
        <begin position="119"/>
        <end position="129"/>
    </location>
</feature>